<evidence type="ECO:0000313" key="7">
    <source>
        <dbReference type="Proteomes" id="UP000054481"/>
    </source>
</evidence>
<organism evidence="6 7">
    <name type="scientific">Hirsutella minnesotensis 3608</name>
    <dbReference type="NCBI Taxonomy" id="1043627"/>
    <lineage>
        <taxon>Eukaryota</taxon>
        <taxon>Fungi</taxon>
        <taxon>Dikarya</taxon>
        <taxon>Ascomycota</taxon>
        <taxon>Pezizomycotina</taxon>
        <taxon>Sordariomycetes</taxon>
        <taxon>Hypocreomycetidae</taxon>
        <taxon>Hypocreales</taxon>
        <taxon>Ophiocordycipitaceae</taxon>
        <taxon>Hirsutella</taxon>
    </lineage>
</organism>
<dbReference type="GO" id="GO:0003723">
    <property type="term" value="F:RNA binding"/>
    <property type="evidence" value="ECO:0007669"/>
    <property type="project" value="InterPro"/>
</dbReference>
<dbReference type="EMBL" id="KQ030547">
    <property type="protein sequence ID" value="KJZ72374.1"/>
    <property type="molecule type" value="Genomic_DNA"/>
</dbReference>
<evidence type="ECO:0000256" key="1">
    <source>
        <dbReference type="ARBA" id="ARBA00004604"/>
    </source>
</evidence>
<dbReference type="PANTHER" id="PTHR18034:SF4">
    <property type="entry name" value="NUCLEOLAR MIF4G DOMAIN-CONTAINING PROTEIN 1"/>
    <property type="match status" value="1"/>
</dbReference>
<comment type="similarity">
    <text evidence="2">Belongs to the CWC22 family.</text>
</comment>
<dbReference type="InterPro" id="IPR003891">
    <property type="entry name" value="Initiation_fac_eIF4g_MI"/>
</dbReference>
<dbReference type="Pfam" id="PF02854">
    <property type="entry name" value="MIF4G"/>
    <property type="match status" value="1"/>
</dbReference>
<dbReference type="PROSITE" id="PS51366">
    <property type="entry name" value="MI"/>
    <property type="match status" value="1"/>
</dbReference>
<dbReference type="Gene3D" id="1.25.40.180">
    <property type="match status" value="1"/>
</dbReference>
<evidence type="ECO:0000256" key="4">
    <source>
        <dbReference type="SAM" id="MobiDB-lite"/>
    </source>
</evidence>
<dbReference type="PANTHER" id="PTHR18034">
    <property type="entry name" value="CELL CYCLE CONTROL PROTEIN CWF22-RELATED"/>
    <property type="match status" value="1"/>
</dbReference>
<proteinExistence type="inferred from homology"/>
<feature type="compositionally biased region" description="Acidic residues" evidence="4">
    <location>
        <begin position="275"/>
        <end position="292"/>
    </location>
</feature>
<evidence type="ECO:0000256" key="3">
    <source>
        <dbReference type="ARBA" id="ARBA00023242"/>
    </source>
</evidence>
<comment type="subcellular location">
    <subcellularLocation>
        <location evidence="1">Nucleus</location>
        <location evidence="1">Nucleolus</location>
    </subcellularLocation>
</comment>
<dbReference type="GO" id="GO:0005730">
    <property type="term" value="C:nucleolus"/>
    <property type="evidence" value="ECO:0007669"/>
    <property type="project" value="UniProtKB-SubCell"/>
</dbReference>
<reference evidence="6 7" key="1">
    <citation type="journal article" date="2014" name="Genome Biol. Evol.">
        <title>Comparative genomics and transcriptomics analyses reveal divergent lifestyle features of nematode endoparasitic fungus Hirsutella minnesotensis.</title>
        <authorList>
            <person name="Lai Y."/>
            <person name="Liu K."/>
            <person name="Zhang X."/>
            <person name="Zhang X."/>
            <person name="Li K."/>
            <person name="Wang N."/>
            <person name="Shu C."/>
            <person name="Wu Y."/>
            <person name="Wang C."/>
            <person name="Bushley K.E."/>
            <person name="Xiang M."/>
            <person name="Liu X."/>
        </authorList>
    </citation>
    <scope>NUCLEOTIDE SEQUENCE [LARGE SCALE GENOMIC DNA]</scope>
    <source>
        <strain evidence="6 7">3608</strain>
    </source>
</reference>
<feature type="domain" description="MI" evidence="5">
    <location>
        <begin position="650"/>
        <end position="783"/>
    </location>
</feature>
<sequence length="874" mass="97342">MPAASVAELQQKIFKRMGLDAPKPTQDTKSGRKAKSVVRNSRKDQRKDQRAQKKVQIYSRPKTSSQHARKFTGNDTTSSQTGVKNQPRKQQRNAVALEHEDGSESLDEDADGQEVSDSPLDEDDAMAEIGDESSADELSDSATEPKRDVGLSRTLQERLAQDDAEVEEFERKLGIKKSRKSLPKAFQEDGLDELLRELNEGPSDSEDEAKKRKRDFDDWLSLKRRKTAGNPEWESGKSGDQGEYDDDNDDVRETDDDDESVADHDTSDKGQQGQSDDDEGEFAGFDSEDEPDMPAAKRQRENPYVAPTTGVVVAKYVPPSRRAGSSSGDDEKDRLRKQIQGQVNRLTDSNILSIIQAVDLIYQQSARGDVTEVLTDVIMAQTIRPESLPDQFFVLTGGFCAAVYKLVGSSFGSHLVRRVVKEFGDEYEKACGDSGNSAFLQKETSNLMTLLTQLYVFEVVGCQIIFDYMERLLDNLSEVNVELLVRVCRMAGRLLRKDDPQALKHVSGALSKAVSKVGYTNVSARTKFMVEIINDLKHSKPKAKGLDSAVVSEHVVRMKKRLGELKSQSRRLDGLAPMGMGLSDIEGADKHGKWWLVGASVPSYREAPERAKNLAKTNRRVGDEVSDEEDMDFVLPDYPNKARAQGFNTTAQIAIFTALMSANSHEQGYQQYVMLKLKKDDQLEIVRVLVQCVGSEPQYNDYYAMVGKLACTNSKVRFAFQDRLWKLFRGLGESLFGEGADDDETADSERMKDQRRASHVARMYASLVADGALTICILKPLELPELNQQTSAFVEHFLVGLLRECRRKGSTEDISVEKAFSPARDLPSLAAGLHWFLRGKVRKTKLVGAKEGKKLARVREKAQAIVQTVAAQGP</sequence>
<gene>
    <name evidence="6" type="ORF">HIM_08177</name>
</gene>
<keyword evidence="3" id="KW-0539">Nucleus</keyword>
<dbReference type="InterPro" id="IPR016024">
    <property type="entry name" value="ARM-type_fold"/>
</dbReference>
<feature type="region of interest" description="Disordered" evidence="4">
    <location>
        <begin position="193"/>
        <end position="335"/>
    </location>
</feature>
<feature type="region of interest" description="Disordered" evidence="4">
    <location>
        <begin position="15"/>
        <end position="153"/>
    </location>
</feature>
<feature type="compositionally biased region" description="Basic and acidic residues" evidence="4">
    <location>
        <begin position="208"/>
        <end position="221"/>
    </location>
</feature>
<evidence type="ECO:0000313" key="6">
    <source>
        <dbReference type="EMBL" id="KJZ72374.1"/>
    </source>
</evidence>
<dbReference type="OrthoDB" id="361797at2759"/>
<evidence type="ECO:0000259" key="5">
    <source>
        <dbReference type="PROSITE" id="PS51366"/>
    </source>
</evidence>
<dbReference type="SMART" id="SM00543">
    <property type="entry name" value="MIF4G"/>
    <property type="match status" value="1"/>
</dbReference>
<dbReference type="AlphaFoldDB" id="A0A0F8A3T2"/>
<keyword evidence="7" id="KW-1185">Reference proteome</keyword>
<protein>
    <recommendedName>
        <fullName evidence="5">MI domain-containing protein</fullName>
    </recommendedName>
</protein>
<dbReference type="SUPFAM" id="SSF48371">
    <property type="entry name" value="ARM repeat"/>
    <property type="match status" value="1"/>
</dbReference>
<name>A0A0F8A3T2_9HYPO</name>
<feature type="compositionally biased region" description="Basic and acidic residues" evidence="4">
    <location>
        <begin position="143"/>
        <end position="153"/>
    </location>
</feature>
<feature type="compositionally biased region" description="Acidic residues" evidence="4">
    <location>
        <begin position="103"/>
        <end position="139"/>
    </location>
</feature>
<dbReference type="InterPro" id="IPR003890">
    <property type="entry name" value="MIF4G-like_typ-3"/>
</dbReference>
<accession>A0A0F8A3T2</accession>
<feature type="compositionally biased region" description="Acidic residues" evidence="4">
    <location>
        <begin position="242"/>
        <end position="260"/>
    </location>
</feature>
<feature type="compositionally biased region" description="Basic and acidic residues" evidence="4">
    <location>
        <begin position="41"/>
        <end position="51"/>
    </location>
</feature>
<dbReference type="InterPro" id="IPR050781">
    <property type="entry name" value="CWC22_splicing_factor"/>
</dbReference>
<evidence type="ECO:0000256" key="2">
    <source>
        <dbReference type="ARBA" id="ARBA00006856"/>
    </source>
</evidence>
<dbReference type="GO" id="GO:0042274">
    <property type="term" value="P:ribosomal small subunit biogenesis"/>
    <property type="evidence" value="ECO:0007669"/>
    <property type="project" value="TreeGrafter"/>
</dbReference>
<dbReference type="Proteomes" id="UP000054481">
    <property type="component" value="Unassembled WGS sequence"/>
</dbReference>
<feature type="compositionally biased region" description="Polar residues" evidence="4">
    <location>
        <begin position="73"/>
        <end position="84"/>
    </location>
</feature>